<dbReference type="EMBL" id="CM046114">
    <property type="protein sequence ID" value="KAI8419852.1"/>
    <property type="molecule type" value="Genomic_DNA"/>
</dbReference>
<keyword evidence="2" id="KW-1185">Reference proteome</keyword>
<dbReference type="Proteomes" id="UP001064048">
    <property type="component" value="Chromosome 14"/>
</dbReference>
<evidence type="ECO:0000313" key="1">
    <source>
        <dbReference type="EMBL" id="KAI8419852.1"/>
    </source>
</evidence>
<comment type="caution">
    <text evidence="1">The sequence shown here is derived from an EMBL/GenBank/DDBJ whole genome shotgun (WGS) entry which is preliminary data.</text>
</comment>
<organism evidence="1 2">
    <name type="scientific">Choristoneura fumiferana</name>
    <name type="common">Spruce budworm moth</name>
    <name type="synonym">Archips fumiferana</name>
    <dbReference type="NCBI Taxonomy" id="7141"/>
    <lineage>
        <taxon>Eukaryota</taxon>
        <taxon>Metazoa</taxon>
        <taxon>Ecdysozoa</taxon>
        <taxon>Arthropoda</taxon>
        <taxon>Hexapoda</taxon>
        <taxon>Insecta</taxon>
        <taxon>Pterygota</taxon>
        <taxon>Neoptera</taxon>
        <taxon>Endopterygota</taxon>
        <taxon>Lepidoptera</taxon>
        <taxon>Glossata</taxon>
        <taxon>Ditrysia</taxon>
        <taxon>Tortricoidea</taxon>
        <taxon>Tortricidae</taxon>
        <taxon>Tortricinae</taxon>
        <taxon>Choristoneura</taxon>
    </lineage>
</organism>
<feature type="non-terminal residue" evidence="1">
    <location>
        <position position="1"/>
    </location>
</feature>
<sequence length="140" mass="15064">WQHSCPVLSVLSVTFPLYLQVLSCPLEALAECVSEFQAQPETAGTVPLIFSSVYPQQQTAKMLLCALQLSCHCCYLVQSGKPLVEEDMECLLMQEGDTWGYCPAGKGCGINEFIGYGGLAASLRGLEYTGGNSPKAAIIH</sequence>
<proteinExistence type="predicted"/>
<evidence type="ECO:0000313" key="2">
    <source>
        <dbReference type="Proteomes" id="UP001064048"/>
    </source>
</evidence>
<name>A0ACC0J6S3_CHOFU</name>
<protein>
    <submittedName>
        <fullName evidence="1">Uncharacterized protein</fullName>
    </submittedName>
</protein>
<accession>A0ACC0J6S3</accession>
<reference evidence="1 2" key="1">
    <citation type="journal article" date="2022" name="Genome Biol. Evol.">
        <title>The Spruce Budworm Genome: Reconstructing the Evolutionary History of Antifreeze Proteins.</title>
        <authorList>
            <person name="Beliveau C."/>
            <person name="Gagne P."/>
            <person name="Picq S."/>
            <person name="Vernygora O."/>
            <person name="Keeling C.I."/>
            <person name="Pinkney K."/>
            <person name="Doucet D."/>
            <person name="Wen F."/>
            <person name="Johnston J.S."/>
            <person name="Maaroufi H."/>
            <person name="Boyle B."/>
            <person name="Laroche J."/>
            <person name="Dewar K."/>
            <person name="Juretic N."/>
            <person name="Blackburn G."/>
            <person name="Nisole A."/>
            <person name="Brunet B."/>
            <person name="Brandao M."/>
            <person name="Lumley L."/>
            <person name="Duan J."/>
            <person name="Quan G."/>
            <person name="Lucarotti C.J."/>
            <person name="Roe A.D."/>
            <person name="Sperling F.A.H."/>
            <person name="Levesque R.C."/>
            <person name="Cusson M."/>
        </authorList>
    </citation>
    <scope>NUCLEOTIDE SEQUENCE [LARGE SCALE GENOMIC DNA]</scope>
    <source>
        <strain evidence="1">Glfc:IPQL:Cfum</strain>
    </source>
</reference>
<gene>
    <name evidence="1" type="ORF">MSG28_008483</name>
</gene>